<accession>A0A165DPP3</accession>
<keyword evidence="2" id="KW-1185">Reference proteome</keyword>
<dbReference type="InParanoid" id="A0A165DPP3"/>
<name>A0A165DPP3_EXIGL</name>
<dbReference type="AlphaFoldDB" id="A0A165DPP3"/>
<evidence type="ECO:0008006" key="3">
    <source>
        <dbReference type="Google" id="ProtNLM"/>
    </source>
</evidence>
<reference evidence="1 2" key="1">
    <citation type="journal article" date="2016" name="Mol. Biol. Evol.">
        <title>Comparative Genomics of Early-Diverging Mushroom-Forming Fungi Provides Insights into the Origins of Lignocellulose Decay Capabilities.</title>
        <authorList>
            <person name="Nagy L.G."/>
            <person name="Riley R."/>
            <person name="Tritt A."/>
            <person name="Adam C."/>
            <person name="Daum C."/>
            <person name="Floudas D."/>
            <person name="Sun H."/>
            <person name="Yadav J.S."/>
            <person name="Pangilinan J."/>
            <person name="Larsson K.H."/>
            <person name="Matsuura K."/>
            <person name="Barry K."/>
            <person name="Labutti K."/>
            <person name="Kuo R."/>
            <person name="Ohm R.A."/>
            <person name="Bhattacharya S.S."/>
            <person name="Shirouzu T."/>
            <person name="Yoshinaga Y."/>
            <person name="Martin F.M."/>
            <person name="Grigoriev I.V."/>
            <person name="Hibbett D.S."/>
        </authorList>
    </citation>
    <scope>NUCLEOTIDE SEQUENCE [LARGE SCALE GENOMIC DNA]</scope>
    <source>
        <strain evidence="1 2">HHB12029</strain>
    </source>
</reference>
<proteinExistence type="predicted"/>
<organism evidence="1 2">
    <name type="scientific">Exidia glandulosa HHB12029</name>
    <dbReference type="NCBI Taxonomy" id="1314781"/>
    <lineage>
        <taxon>Eukaryota</taxon>
        <taxon>Fungi</taxon>
        <taxon>Dikarya</taxon>
        <taxon>Basidiomycota</taxon>
        <taxon>Agaricomycotina</taxon>
        <taxon>Agaricomycetes</taxon>
        <taxon>Auriculariales</taxon>
        <taxon>Exidiaceae</taxon>
        <taxon>Exidia</taxon>
    </lineage>
</organism>
<evidence type="ECO:0000313" key="2">
    <source>
        <dbReference type="Proteomes" id="UP000077266"/>
    </source>
</evidence>
<evidence type="ECO:0000313" key="1">
    <source>
        <dbReference type="EMBL" id="KZV85060.1"/>
    </source>
</evidence>
<protein>
    <recommendedName>
        <fullName evidence="3">F-box domain-containing protein</fullName>
    </recommendedName>
</protein>
<gene>
    <name evidence="1" type="ORF">EXIGLDRAFT_726553</name>
</gene>
<sequence length="463" mass="51926">MSRFGFISPRLTLALERIKDRRDVIVECSLVRRRSGMPPDDRSFLDAHGVDLLWSSMRTYMGAIQSLSIEASFLDLEFVVGALDVAAPFLQHLEICVYWPRNESRLSGRILASYAPRLVSVKLVGVLPPADLSIFNNVHTLSLEGPPTGANIILLLHSLPALQICHLFDQRVDAGSFDHMPLAGVPSRLSILRIESLRSYPYAVAMSLIVCPRVTLVRCKCPFWIESGGYFLPFLQSLSDISYLVLRRTSLMTAACAAATSSRDAERMTSELDQDINQPSALNLFQLCSALQSVQFMVIDGGIVESWSAWRIEAPNITLPYLRYLQIVIGVYGDNANPATVQLDPPPLFLTCPNLNVLRFTLLPDELLKGSSPEVWDDDLPRRFMDTLRLGAVAPVWLEVEAYGDIRADVPDFPNTRRRAVTKPSPLRALETVNWWEDTLTNRWEDKFAEILQSMPDSSDFDL</sequence>
<dbReference type="Proteomes" id="UP000077266">
    <property type="component" value="Unassembled WGS sequence"/>
</dbReference>
<dbReference type="EMBL" id="KV426201">
    <property type="protein sequence ID" value="KZV85060.1"/>
    <property type="molecule type" value="Genomic_DNA"/>
</dbReference>